<sequence>MRLTRFFSATLQSAKVLPGDYPEKWPYIEGTFQTKKILKGTAQTNDIVLSTGIGRGDCGTMMVVSAKYIIFKNKDRDSIDACSGSSVIEDFQEEEILSKIQVILNQKNRKLEKK</sequence>
<accession>A0A845GL54</accession>
<evidence type="ECO:0000313" key="1">
    <source>
        <dbReference type="EMBL" id="MYM94105.1"/>
    </source>
</evidence>
<reference evidence="1" key="1">
    <citation type="submission" date="2019-12" db="EMBL/GenBank/DDBJ databases">
        <title>Novel species isolated from a subtropical stream in China.</title>
        <authorList>
            <person name="Lu H."/>
        </authorList>
    </citation>
    <scope>NUCLEOTIDE SEQUENCE [LARGE SCALE GENOMIC DNA]</scope>
    <source>
        <strain evidence="1">FT81W</strain>
    </source>
</reference>
<dbReference type="EMBL" id="WWCX01000010">
    <property type="protein sequence ID" value="MYM94105.1"/>
    <property type="molecule type" value="Genomic_DNA"/>
</dbReference>
<proteinExistence type="predicted"/>
<dbReference type="Proteomes" id="UP000447355">
    <property type="component" value="Unassembled WGS sequence"/>
</dbReference>
<dbReference type="AlphaFoldDB" id="A0A845GL54"/>
<gene>
    <name evidence="1" type="ORF">GTP90_09570</name>
</gene>
<dbReference type="RefSeq" id="WP_161083290.1">
    <property type="nucleotide sequence ID" value="NZ_WWCX01000010.1"/>
</dbReference>
<organism evidence="1 2">
    <name type="scientific">Duganella vulcania</name>
    <dbReference type="NCBI Taxonomy" id="2692166"/>
    <lineage>
        <taxon>Bacteria</taxon>
        <taxon>Pseudomonadati</taxon>
        <taxon>Pseudomonadota</taxon>
        <taxon>Betaproteobacteria</taxon>
        <taxon>Burkholderiales</taxon>
        <taxon>Oxalobacteraceae</taxon>
        <taxon>Telluria group</taxon>
        <taxon>Duganella</taxon>
    </lineage>
</organism>
<protein>
    <submittedName>
        <fullName evidence="1">Uncharacterized protein</fullName>
    </submittedName>
</protein>
<name>A0A845GL54_9BURK</name>
<comment type="caution">
    <text evidence="1">The sequence shown here is derived from an EMBL/GenBank/DDBJ whole genome shotgun (WGS) entry which is preliminary data.</text>
</comment>
<evidence type="ECO:0000313" key="2">
    <source>
        <dbReference type="Proteomes" id="UP000447355"/>
    </source>
</evidence>